<dbReference type="PANTHER" id="PTHR46889:SF4">
    <property type="entry name" value="TRANSPOSASE INSO FOR INSERTION SEQUENCE ELEMENT IS911B-RELATED"/>
    <property type="match status" value="1"/>
</dbReference>
<dbReference type="InterPro" id="IPR048020">
    <property type="entry name" value="Transpos_IS3"/>
</dbReference>
<dbReference type="Gene3D" id="3.30.420.10">
    <property type="entry name" value="Ribonuclease H-like superfamily/Ribonuclease H"/>
    <property type="match status" value="1"/>
</dbReference>
<dbReference type="SUPFAM" id="SSF48295">
    <property type="entry name" value="TrpR-like"/>
    <property type="match status" value="1"/>
</dbReference>
<dbReference type="NCBIfam" id="NF033516">
    <property type="entry name" value="transpos_IS3"/>
    <property type="match status" value="1"/>
</dbReference>
<dbReference type="SUPFAM" id="SSF46689">
    <property type="entry name" value="Homeodomain-like"/>
    <property type="match status" value="1"/>
</dbReference>
<dbReference type="Pfam" id="PF13276">
    <property type="entry name" value="HTH_21"/>
    <property type="match status" value="1"/>
</dbReference>
<dbReference type="SUPFAM" id="SSF53098">
    <property type="entry name" value="Ribonuclease H-like"/>
    <property type="match status" value="1"/>
</dbReference>
<keyword evidence="4" id="KW-1185">Reference proteome</keyword>
<feature type="domain" description="Integrase catalytic" evidence="2">
    <location>
        <begin position="291"/>
        <end position="453"/>
    </location>
</feature>
<evidence type="ECO:0000259" key="2">
    <source>
        <dbReference type="PROSITE" id="PS50994"/>
    </source>
</evidence>
<dbReference type="Proteomes" id="UP000635316">
    <property type="component" value="Unassembled WGS sequence"/>
</dbReference>
<evidence type="ECO:0000313" key="4">
    <source>
        <dbReference type="Proteomes" id="UP000635316"/>
    </source>
</evidence>
<proteinExistence type="predicted"/>
<name>A0ABS1EEI5_9BURK</name>
<dbReference type="InterPro" id="IPR025948">
    <property type="entry name" value="HTH-like_dom"/>
</dbReference>
<sequence length="455" mass="52541">MTKYDLPFKIKLVQEYLSGQSGYRLIADTYGVDISQLRYWVASYQHHGVSGLDNKRGAYSDEFKQQVLRHIAREGVSDRQAAALYNIRSIGTIGKWRRQYNTTGESWALKPPHKGGTQMKMPTKHLPKTPASDETRTQQELLDELAYLRAENAYLKKLRALIEAKQAGSAADKAQVIQGLRPDHSLNLLLQITGLSRSTFYYQLKAQTVGDKYAAIKDKILELYERHEGRYGYRRITAALRHLKTVVINHKVVQRLMRALGLKSLVRVKKYKSYAGAVGTIAPDLLQRQFEADQPNQKWVTDVTEFKVNNQKRYLSTVMDLSNREIIAWQMARRPVLQLVTEMLDKALARLKPSEKPLLHSDQGWHYQHARYRKMLEDRGIVQSMSRKGNCLDNAAMESFFGILKSEFFHLKRFDNIEQLEAGIEEYIHYYNHERIKLKLNGLSPVQYRIQVLAA</sequence>
<dbReference type="InterPro" id="IPR009057">
    <property type="entry name" value="Homeodomain-like_sf"/>
</dbReference>
<comment type="caution">
    <text evidence="3">The sequence shown here is derived from an EMBL/GenBank/DDBJ whole genome shotgun (WGS) entry which is preliminary data.</text>
</comment>
<dbReference type="RefSeq" id="WP_200234857.1">
    <property type="nucleotide sequence ID" value="NZ_JAENGP010000004.1"/>
</dbReference>
<dbReference type="Pfam" id="PF00665">
    <property type="entry name" value="rve"/>
    <property type="match status" value="1"/>
</dbReference>
<dbReference type="Gene3D" id="1.10.10.10">
    <property type="entry name" value="Winged helix-like DNA-binding domain superfamily/Winged helix DNA-binding domain"/>
    <property type="match status" value="1"/>
</dbReference>
<reference evidence="3 4" key="1">
    <citation type="submission" date="2020-12" db="EMBL/GenBank/DDBJ databases">
        <authorList>
            <person name="Lu T."/>
            <person name="Wang Q."/>
            <person name="Han X."/>
        </authorList>
    </citation>
    <scope>NUCLEOTIDE SEQUENCE [LARGE SCALE GENOMIC DNA]</scope>
    <source>
        <strain evidence="3 4">WQ 585</strain>
    </source>
</reference>
<dbReference type="InterPro" id="IPR001584">
    <property type="entry name" value="Integrase_cat-core"/>
</dbReference>
<dbReference type="InterPro" id="IPR012337">
    <property type="entry name" value="RNaseH-like_sf"/>
</dbReference>
<evidence type="ECO:0000256" key="1">
    <source>
        <dbReference type="SAM" id="MobiDB-lite"/>
    </source>
</evidence>
<protein>
    <submittedName>
        <fullName evidence="3">IS3 family transposase</fullName>
    </submittedName>
</protein>
<dbReference type="PROSITE" id="PS50994">
    <property type="entry name" value="INTEGRASE"/>
    <property type="match status" value="1"/>
</dbReference>
<dbReference type="PANTHER" id="PTHR46889">
    <property type="entry name" value="TRANSPOSASE INSF FOR INSERTION SEQUENCE IS3B-RELATED"/>
    <property type="match status" value="1"/>
</dbReference>
<dbReference type="InterPro" id="IPR010921">
    <property type="entry name" value="Trp_repressor/repl_initiator"/>
</dbReference>
<evidence type="ECO:0000313" key="3">
    <source>
        <dbReference type="EMBL" id="MBK1780641.1"/>
    </source>
</evidence>
<dbReference type="InterPro" id="IPR050900">
    <property type="entry name" value="Transposase_IS3/IS150/IS904"/>
</dbReference>
<dbReference type="InterPro" id="IPR036397">
    <property type="entry name" value="RNaseH_sf"/>
</dbReference>
<gene>
    <name evidence="3" type="ORF">JHL22_05365</name>
</gene>
<accession>A0ABS1EEI5</accession>
<dbReference type="EMBL" id="JAENGP010000004">
    <property type="protein sequence ID" value="MBK1780641.1"/>
    <property type="molecule type" value="Genomic_DNA"/>
</dbReference>
<dbReference type="Pfam" id="PF13333">
    <property type="entry name" value="rve_2"/>
    <property type="match status" value="1"/>
</dbReference>
<dbReference type="InterPro" id="IPR055247">
    <property type="entry name" value="InsJ-like_HTH"/>
</dbReference>
<feature type="region of interest" description="Disordered" evidence="1">
    <location>
        <begin position="105"/>
        <end position="135"/>
    </location>
</feature>
<dbReference type="InterPro" id="IPR036388">
    <property type="entry name" value="WH-like_DNA-bd_sf"/>
</dbReference>
<dbReference type="Pfam" id="PF13518">
    <property type="entry name" value="HTH_28"/>
    <property type="match status" value="2"/>
</dbReference>
<organism evidence="3 4">
    <name type="scientific">Advenella mandrilli</name>
    <dbReference type="NCBI Taxonomy" id="2800330"/>
    <lineage>
        <taxon>Bacteria</taxon>
        <taxon>Pseudomonadati</taxon>
        <taxon>Pseudomonadota</taxon>
        <taxon>Betaproteobacteria</taxon>
        <taxon>Burkholderiales</taxon>
        <taxon>Alcaligenaceae</taxon>
    </lineage>
</organism>